<protein>
    <submittedName>
        <fullName evidence="2">Uncharacterized protein</fullName>
    </submittedName>
</protein>
<dbReference type="AlphaFoldDB" id="A0A9P6NLC1"/>
<comment type="caution">
    <text evidence="2">The sequence shown here is derived from an EMBL/GenBank/DDBJ whole genome shotgun (WGS) entry which is preliminary data.</text>
</comment>
<evidence type="ECO:0000313" key="3">
    <source>
        <dbReference type="Proteomes" id="UP000886653"/>
    </source>
</evidence>
<feature type="region of interest" description="Disordered" evidence="1">
    <location>
        <begin position="72"/>
        <end position="197"/>
    </location>
</feature>
<feature type="compositionally biased region" description="Basic and acidic residues" evidence="1">
    <location>
        <begin position="75"/>
        <end position="85"/>
    </location>
</feature>
<gene>
    <name evidence="2" type="ORF">CROQUDRAFT_657559</name>
</gene>
<feature type="compositionally biased region" description="Polar residues" evidence="1">
    <location>
        <begin position="172"/>
        <end position="182"/>
    </location>
</feature>
<reference evidence="2" key="1">
    <citation type="submission" date="2013-11" db="EMBL/GenBank/DDBJ databases">
        <title>Genome sequence of the fusiform rust pathogen reveals effectors for host alternation and coevolution with pine.</title>
        <authorList>
            <consortium name="DOE Joint Genome Institute"/>
            <person name="Smith K."/>
            <person name="Pendleton A."/>
            <person name="Kubisiak T."/>
            <person name="Anderson C."/>
            <person name="Salamov A."/>
            <person name="Aerts A."/>
            <person name="Riley R."/>
            <person name="Clum A."/>
            <person name="Lindquist E."/>
            <person name="Ence D."/>
            <person name="Campbell M."/>
            <person name="Kronenberg Z."/>
            <person name="Feau N."/>
            <person name="Dhillon B."/>
            <person name="Hamelin R."/>
            <person name="Burleigh J."/>
            <person name="Smith J."/>
            <person name="Yandell M."/>
            <person name="Nelson C."/>
            <person name="Grigoriev I."/>
            <person name="Davis J."/>
        </authorList>
    </citation>
    <scope>NUCLEOTIDE SEQUENCE</scope>
    <source>
        <strain evidence="2">G11</strain>
    </source>
</reference>
<dbReference type="Proteomes" id="UP000886653">
    <property type="component" value="Unassembled WGS sequence"/>
</dbReference>
<feature type="compositionally biased region" description="Acidic residues" evidence="1">
    <location>
        <begin position="114"/>
        <end position="126"/>
    </location>
</feature>
<dbReference type="EMBL" id="MU167263">
    <property type="protein sequence ID" value="KAG0146239.1"/>
    <property type="molecule type" value="Genomic_DNA"/>
</dbReference>
<accession>A0A9P6NLC1</accession>
<evidence type="ECO:0000256" key="1">
    <source>
        <dbReference type="SAM" id="MobiDB-lite"/>
    </source>
</evidence>
<sequence length="197" mass="21149">MINPQHLGNLNGQVWEMTALAFIGFFEHEILEFRTKVCDHNYVQADKATGGEIVQPSYLTARTFSNLVGYASPKNKRDSPDDGGCKPKVNVAHIESPKSHHAGVPVPGQNNSSNDDDADSGPDSSDEGVYSGPNRPGKPTSEGPAGDLPNPHVESPTDHDSPNYNDGRYTKPDTQTGQPAQDSNDDGLHQTSSKNPS</sequence>
<name>A0A9P6NLC1_9BASI</name>
<organism evidence="2 3">
    <name type="scientific">Cronartium quercuum f. sp. fusiforme G11</name>
    <dbReference type="NCBI Taxonomy" id="708437"/>
    <lineage>
        <taxon>Eukaryota</taxon>
        <taxon>Fungi</taxon>
        <taxon>Dikarya</taxon>
        <taxon>Basidiomycota</taxon>
        <taxon>Pucciniomycotina</taxon>
        <taxon>Pucciniomycetes</taxon>
        <taxon>Pucciniales</taxon>
        <taxon>Coleosporiaceae</taxon>
        <taxon>Cronartium</taxon>
    </lineage>
</organism>
<keyword evidence="3" id="KW-1185">Reference proteome</keyword>
<proteinExistence type="predicted"/>
<evidence type="ECO:0000313" key="2">
    <source>
        <dbReference type="EMBL" id="KAG0146239.1"/>
    </source>
</evidence>